<feature type="compositionally biased region" description="Basic and acidic residues" evidence="9">
    <location>
        <begin position="696"/>
        <end position="716"/>
    </location>
</feature>
<dbReference type="GO" id="GO:0002039">
    <property type="term" value="F:p53 binding"/>
    <property type="evidence" value="ECO:0007669"/>
    <property type="project" value="TreeGrafter"/>
</dbReference>
<feature type="compositionally biased region" description="Low complexity" evidence="9">
    <location>
        <begin position="897"/>
        <end position="918"/>
    </location>
</feature>
<feature type="compositionally biased region" description="Pro residues" evidence="9">
    <location>
        <begin position="663"/>
        <end position="681"/>
    </location>
</feature>
<dbReference type="Pfam" id="PF07524">
    <property type="entry name" value="Bromo_TP"/>
    <property type="match status" value="1"/>
</dbReference>
<dbReference type="Gene3D" id="1.10.20.10">
    <property type="entry name" value="Histone, subunit A"/>
    <property type="match status" value="1"/>
</dbReference>
<dbReference type="STRING" id="195883.A0A482WKA2"/>
<feature type="compositionally biased region" description="Low complexity" evidence="9">
    <location>
        <begin position="385"/>
        <end position="398"/>
    </location>
</feature>
<dbReference type="SMART" id="SM00576">
    <property type="entry name" value="BTP"/>
    <property type="match status" value="1"/>
</dbReference>
<sequence length="1019" mass="112359">MAGMDYGASILRIVVAQMCETVGWNSIHSTPLELLTDVLKRYITELAENTHRYAEQFGHTQPTLHDLGLAFKDMGITTVDLSEYVEYVATIPSQREVPKYPVERESHLNLLKPGSQEVVTRPVHIHEHLPAMHPELEDEDYGVKSAALAVDTTVTESVSPPLTSPKANPFKKPGDPVSLESPQIKRVRSTLEEEGRPLREISSVMMTTSGFLSPAREGKLPEARTPTPSIDFMASQSSTSSPQTSFGPSSYPTVPPEVKGEKKIKKKPFTEPIRKPDTHETKEKDPTPDTVTDDDDSKVKKLVGMKELSKLKVLNKSLKTMSHSNPNTPTNSLKNLPKIPKFRQNNPMAGPNAVLSMTSKIKKVNSGKIPSHDSPFAVTPQQKFNPKSNSNSSATSINIDGKLPSEPDRQKLNIFKKISKVKEDKFIDHSDKHELKDIAAARESAARSSSISEVIESVVQRSMKESLEPPVSIAPPSSTVTSTVTPVASHSDNVYSDNDTFIYDSPPGTPRTPEVIMPPLKKSETKKRKRDKAKDKKDKSLSFPSSPKIKCEPLENEIIEKPKTPEIETVHDNIPIMPTPSPVFPYFPNFPPAPGLIPPPISGLFPPRLFLDKHGALIPQHITPPQLPPTIPPIIPRPEPKPIVAPVAPPAPPPVVVSKKHSAPPPPPVPTTPTLPPPVAPPVVQAPTPVPQPKTETVEKPVVIKEKEKTKEEKKKDKEHRKEKKDKIKKKKDKKDKIKNKDKSLKKKEKLRKEKAREKKERRREEKRLEKEREQAAAAAAAAPPEIPAVEAAQPATSVNVPKITLKLGPQSPQTFPSETSHRKIVIKPVKKPEEMEKEEKKEPERPREPSPELARISALVTTRPTKPKSQKAATASATPVIAPTSSKASKAKIHNPPASSAPSAQASSSSSVAPAVSTPEVAKSQKELRKHPKESDPVQEPLPYYYDKEGNQVWICPSCGGQDDGSPMIGCDGCDAWYHWVCVGIQVPPESNDWFCRVCICKKDVTGEKKKKIRKKKL</sequence>
<feature type="region of interest" description="Disordered" evidence="9">
    <location>
        <begin position="320"/>
        <end position="410"/>
    </location>
</feature>
<dbReference type="InterPro" id="IPR011011">
    <property type="entry name" value="Znf_FYVE_PHD"/>
</dbReference>
<keyword evidence="3 8" id="KW-0863">Zinc-finger</keyword>
<dbReference type="InterPro" id="IPR009072">
    <property type="entry name" value="Histone-fold"/>
</dbReference>
<dbReference type="InterPro" id="IPR019787">
    <property type="entry name" value="Znf_PHD-finger"/>
</dbReference>
<dbReference type="CDD" id="cd22916">
    <property type="entry name" value="HFD_TAF3"/>
    <property type="match status" value="1"/>
</dbReference>
<feature type="domain" description="PHD-type" evidence="10">
    <location>
        <begin position="954"/>
        <end position="1003"/>
    </location>
</feature>
<dbReference type="SUPFAM" id="SSF57903">
    <property type="entry name" value="FYVE/PHD zinc finger"/>
    <property type="match status" value="1"/>
</dbReference>
<feature type="region of interest" description="Disordered" evidence="9">
    <location>
        <begin position="808"/>
        <end position="944"/>
    </location>
</feature>
<keyword evidence="4" id="KW-0862">Zinc</keyword>
<evidence type="ECO:0000256" key="7">
    <source>
        <dbReference type="ARBA" id="ARBA00023242"/>
    </source>
</evidence>
<evidence type="ECO:0000313" key="11">
    <source>
        <dbReference type="EMBL" id="RZF33682.1"/>
    </source>
</evidence>
<evidence type="ECO:0000256" key="5">
    <source>
        <dbReference type="ARBA" id="ARBA00023015"/>
    </source>
</evidence>
<feature type="compositionally biased region" description="Basic and acidic residues" evidence="9">
    <location>
        <begin position="268"/>
        <end position="287"/>
    </location>
</feature>
<evidence type="ECO:0000256" key="3">
    <source>
        <dbReference type="ARBA" id="ARBA00022771"/>
    </source>
</evidence>
<evidence type="ECO:0000313" key="12">
    <source>
        <dbReference type="Proteomes" id="UP000291343"/>
    </source>
</evidence>
<feature type="compositionally biased region" description="Polar residues" evidence="9">
    <location>
        <begin position="872"/>
        <end position="889"/>
    </location>
</feature>
<feature type="compositionally biased region" description="Pro residues" evidence="9">
    <location>
        <begin position="625"/>
        <end position="655"/>
    </location>
</feature>
<evidence type="ECO:0000256" key="8">
    <source>
        <dbReference type="PROSITE-ProRule" id="PRU00146"/>
    </source>
</evidence>
<dbReference type="InterPro" id="IPR006565">
    <property type="entry name" value="BTP"/>
</dbReference>
<keyword evidence="2" id="KW-0479">Metal-binding</keyword>
<feature type="region of interest" description="Disordered" evidence="9">
    <location>
        <begin position="154"/>
        <end position="182"/>
    </location>
</feature>
<feature type="compositionally biased region" description="Polar residues" evidence="9">
    <location>
        <begin position="490"/>
        <end position="499"/>
    </location>
</feature>
<dbReference type="CDD" id="cd15522">
    <property type="entry name" value="PHD_TAF3"/>
    <property type="match status" value="1"/>
</dbReference>
<keyword evidence="5" id="KW-0805">Transcription regulation</keyword>
<evidence type="ECO:0000256" key="9">
    <source>
        <dbReference type="SAM" id="MobiDB-lite"/>
    </source>
</evidence>
<reference evidence="11 12" key="1">
    <citation type="journal article" date="2017" name="Gigascience">
        <title>Genome sequence of the small brown planthopper, Laodelphax striatellus.</title>
        <authorList>
            <person name="Zhu J."/>
            <person name="Jiang F."/>
            <person name="Wang X."/>
            <person name="Yang P."/>
            <person name="Bao Y."/>
            <person name="Zhao W."/>
            <person name="Wang W."/>
            <person name="Lu H."/>
            <person name="Wang Q."/>
            <person name="Cui N."/>
            <person name="Li J."/>
            <person name="Chen X."/>
            <person name="Luo L."/>
            <person name="Yu J."/>
            <person name="Kang L."/>
            <person name="Cui F."/>
        </authorList>
    </citation>
    <scope>NUCLEOTIDE SEQUENCE [LARGE SCALE GENOMIC DNA]</scope>
    <source>
        <strain evidence="11">Lst14</strain>
    </source>
</reference>
<dbReference type="InterPro" id="IPR001965">
    <property type="entry name" value="Znf_PHD"/>
</dbReference>
<comment type="subcellular location">
    <subcellularLocation>
        <location evidence="1">Nucleus</location>
    </subcellularLocation>
</comment>
<dbReference type="SMART" id="SM00249">
    <property type="entry name" value="PHD"/>
    <property type="match status" value="1"/>
</dbReference>
<evidence type="ECO:0000256" key="1">
    <source>
        <dbReference type="ARBA" id="ARBA00004123"/>
    </source>
</evidence>
<feature type="region of interest" description="Disordered" evidence="9">
    <location>
        <begin position="621"/>
        <end position="791"/>
    </location>
</feature>
<feature type="region of interest" description="Disordered" evidence="9">
    <location>
        <begin position="212"/>
        <end position="298"/>
    </location>
</feature>
<dbReference type="PROSITE" id="PS50016">
    <property type="entry name" value="ZF_PHD_2"/>
    <property type="match status" value="1"/>
</dbReference>
<dbReference type="Gene3D" id="3.30.40.10">
    <property type="entry name" value="Zinc/RING finger domain, C3HC4 (zinc finger)"/>
    <property type="match status" value="1"/>
</dbReference>
<feature type="region of interest" description="Disordered" evidence="9">
    <location>
        <begin position="466"/>
        <end position="549"/>
    </location>
</feature>
<dbReference type="OrthoDB" id="436852at2759"/>
<accession>A0A482WKA2</accession>
<protein>
    <recommendedName>
        <fullName evidence="10">PHD-type domain-containing protein</fullName>
    </recommendedName>
</protein>
<keyword evidence="6" id="KW-0804">Transcription</keyword>
<dbReference type="PANTHER" id="PTHR46452">
    <property type="entry name" value="TRANSCRIPTION INITIATION FACTOR TFIID SUBUNIT 3"/>
    <property type="match status" value="1"/>
</dbReference>
<feature type="compositionally biased region" description="Low complexity" evidence="9">
    <location>
        <begin position="469"/>
        <end position="489"/>
    </location>
</feature>
<feature type="compositionally biased region" description="Basic and acidic residues" evidence="9">
    <location>
        <begin position="751"/>
        <end position="775"/>
    </location>
</feature>
<dbReference type="PANTHER" id="PTHR46452:SF1">
    <property type="entry name" value="TRANSCRIPTION INITIATION FACTOR TFIID SUBUNIT 3"/>
    <property type="match status" value="1"/>
</dbReference>
<feature type="compositionally biased region" description="Basic residues" evidence="9">
    <location>
        <begin position="717"/>
        <end position="734"/>
    </location>
</feature>
<gene>
    <name evidence="11" type="ORF">LSTR_LSTR007060</name>
</gene>
<keyword evidence="12" id="KW-1185">Reference proteome</keyword>
<dbReference type="GO" id="GO:0045944">
    <property type="term" value="P:positive regulation of transcription by RNA polymerase II"/>
    <property type="evidence" value="ECO:0007669"/>
    <property type="project" value="TreeGrafter"/>
</dbReference>
<evidence type="ECO:0000256" key="4">
    <source>
        <dbReference type="ARBA" id="ARBA00022833"/>
    </source>
</evidence>
<proteinExistence type="predicted"/>
<dbReference type="SMR" id="A0A482WKA2"/>
<dbReference type="InterPro" id="IPR019786">
    <property type="entry name" value="Zinc_finger_PHD-type_CS"/>
</dbReference>
<feature type="compositionally biased region" description="Polar residues" evidence="9">
    <location>
        <begin position="320"/>
        <end position="334"/>
    </location>
</feature>
<dbReference type="InterPro" id="IPR013083">
    <property type="entry name" value="Znf_RING/FYVE/PHD"/>
</dbReference>
<evidence type="ECO:0000256" key="6">
    <source>
        <dbReference type="ARBA" id="ARBA00023163"/>
    </source>
</evidence>
<dbReference type="InParanoid" id="A0A482WKA2"/>
<dbReference type="PROSITE" id="PS01359">
    <property type="entry name" value="ZF_PHD_1"/>
    <property type="match status" value="1"/>
</dbReference>
<dbReference type="GO" id="GO:0046982">
    <property type="term" value="F:protein heterodimerization activity"/>
    <property type="evidence" value="ECO:0007669"/>
    <property type="project" value="InterPro"/>
</dbReference>
<dbReference type="Pfam" id="PF00628">
    <property type="entry name" value="PHD"/>
    <property type="match status" value="1"/>
</dbReference>
<feature type="compositionally biased region" description="Low complexity" evidence="9">
    <location>
        <begin position="776"/>
        <end position="791"/>
    </location>
</feature>
<keyword evidence="7" id="KW-0539">Nucleus</keyword>
<feature type="compositionally biased region" description="Basic and acidic residues" evidence="9">
    <location>
        <begin position="831"/>
        <end position="851"/>
    </location>
</feature>
<evidence type="ECO:0000256" key="2">
    <source>
        <dbReference type="ARBA" id="ARBA00022723"/>
    </source>
</evidence>
<dbReference type="AlphaFoldDB" id="A0A482WKA2"/>
<dbReference type="FunCoup" id="A0A482WKA2">
    <property type="interactions" value="94"/>
</dbReference>
<comment type="caution">
    <text evidence="11">The sequence shown here is derived from an EMBL/GenBank/DDBJ whole genome shotgun (WGS) entry which is preliminary data.</text>
</comment>
<feature type="compositionally biased region" description="Low complexity" evidence="9">
    <location>
        <begin position="235"/>
        <end position="250"/>
    </location>
</feature>
<evidence type="ECO:0000259" key="10">
    <source>
        <dbReference type="PROSITE" id="PS50016"/>
    </source>
</evidence>
<dbReference type="Proteomes" id="UP000291343">
    <property type="component" value="Unassembled WGS sequence"/>
</dbReference>
<dbReference type="GO" id="GO:0005669">
    <property type="term" value="C:transcription factor TFIID complex"/>
    <property type="evidence" value="ECO:0007669"/>
    <property type="project" value="TreeGrafter"/>
</dbReference>
<dbReference type="EMBL" id="QKKF02033617">
    <property type="protein sequence ID" value="RZF33682.1"/>
    <property type="molecule type" value="Genomic_DNA"/>
</dbReference>
<dbReference type="GO" id="GO:0008270">
    <property type="term" value="F:zinc ion binding"/>
    <property type="evidence" value="ECO:0007669"/>
    <property type="project" value="UniProtKB-KW"/>
</dbReference>
<organism evidence="11 12">
    <name type="scientific">Laodelphax striatellus</name>
    <name type="common">Small brown planthopper</name>
    <name type="synonym">Delphax striatella</name>
    <dbReference type="NCBI Taxonomy" id="195883"/>
    <lineage>
        <taxon>Eukaryota</taxon>
        <taxon>Metazoa</taxon>
        <taxon>Ecdysozoa</taxon>
        <taxon>Arthropoda</taxon>
        <taxon>Hexapoda</taxon>
        <taxon>Insecta</taxon>
        <taxon>Pterygota</taxon>
        <taxon>Neoptera</taxon>
        <taxon>Paraneoptera</taxon>
        <taxon>Hemiptera</taxon>
        <taxon>Auchenorrhyncha</taxon>
        <taxon>Fulgoroidea</taxon>
        <taxon>Delphacidae</taxon>
        <taxon>Criomorphinae</taxon>
        <taxon>Laodelphax</taxon>
    </lineage>
</organism>
<name>A0A482WKA2_LAOST</name>